<comment type="subcellular location">
    <subcellularLocation>
        <location evidence="1">Nucleus</location>
    </subcellularLocation>
</comment>
<dbReference type="OrthoDB" id="2143914at2759"/>
<dbReference type="InterPro" id="IPR001005">
    <property type="entry name" value="SANT/Myb"/>
</dbReference>
<evidence type="ECO:0000256" key="1">
    <source>
        <dbReference type="ARBA" id="ARBA00004123"/>
    </source>
</evidence>
<gene>
    <name evidence="9" type="ORF">FNV43_RR19791</name>
</gene>
<dbReference type="FunFam" id="1.10.10.60:FF:000001">
    <property type="entry name" value="MYB-related transcription factor"/>
    <property type="match status" value="1"/>
</dbReference>
<dbReference type="PANTHER" id="PTHR47999:SF59">
    <property type="entry name" value="TRANSCRIPTION FACTOR WER-LIKE"/>
    <property type="match status" value="1"/>
</dbReference>
<comment type="caution">
    <text evidence="9">The sequence shown here is derived from an EMBL/GenBank/DDBJ whole genome shotgun (WGS) entry which is preliminary data.</text>
</comment>
<proteinExistence type="predicted"/>
<dbReference type="GO" id="GO:0090558">
    <property type="term" value="P:plant epidermis development"/>
    <property type="evidence" value="ECO:0007669"/>
    <property type="project" value="UniProtKB-ARBA"/>
</dbReference>
<evidence type="ECO:0000256" key="3">
    <source>
        <dbReference type="ARBA" id="ARBA00023015"/>
    </source>
</evidence>
<dbReference type="SMART" id="SM00717">
    <property type="entry name" value="SANT"/>
    <property type="match status" value="2"/>
</dbReference>
<dbReference type="InterPro" id="IPR017930">
    <property type="entry name" value="Myb_dom"/>
</dbReference>
<keyword evidence="10" id="KW-1185">Reference proteome</keyword>
<dbReference type="FunFam" id="1.10.10.60:FF:000353">
    <property type="entry name" value="Transcription factor WER"/>
    <property type="match status" value="1"/>
</dbReference>
<dbReference type="Gene3D" id="1.10.10.60">
    <property type="entry name" value="Homeodomain-like"/>
    <property type="match status" value="2"/>
</dbReference>
<keyword evidence="3" id="KW-0805">Transcription regulation</keyword>
<evidence type="ECO:0000313" key="10">
    <source>
        <dbReference type="Proteomes" id="UP000796880"/>
    </source>
</evidence>
<dbReference type="AlphaFoldDB" id="A0A8K0GU05"/>
<dbReference type="SUPFAM" id="SSF46689">
    <property type="entry name" value="Homeodomain-like"/>
    <property type="match status" value="1"/>
</dbReference>
<feature type="domain" description="Myb-like" evidence="7">
    <location>
        <begin position="59"/>
        <end position="109"/>
    </location>
</feature>
<name>A0A8K0GU05_9ROSA</name>
<feature type="domain" description="HTH myb-type" evidence="8">
    <location>
        <begin position="59"/>
        <end position="113"/>
    </location>
</feature>
<dbReference type="EMBL" id="VOIH02000009">
    <property type="protein sequence ID" value="KAF3437038.1"/>
    <property type="molecule type" value="Genomic_DNA"/>
</dbReference>
<keyword evidence="4" id="KW-0238">DNA-binding</keyword>
<keyword evidence="2" id="KW-0677">Repeat</keyword>
<evidence type="ECO:0000256" key="2">
    <source>
        <dbReference type="ARBA" id="ARBA00022737"/>
    </source>
</evidence>
<dbReference type="PROSITE" id="PS50090">
    <property type="entry name" value="MYB_LIKE"/>
    <property type="match status" value="2"/>
</dbReference>
<organism evidence="9 10">
    <name type="scientific">Rhamnella rubrinervis</name>
    <dbReference type="NCBI Taxonomy" id="2594499"/>
    <lineage>
        <taxon>Eukaryota</taxon>
        <taxon>Viridiplantae</taxon>
        <taxon>Streptophyta</taxon>
        <taxon>Embryophyta</taxon>
        <taxon>Tracheophyta</taxon>
        <taxon>Spermatophyta</taxon>
        <taxon>Magnoliopsida</taxon>
        <taxon>eudicotyledons</taxon>
        <taxon>Gunneridae</taxon>
        <taxon>Pentapetalae</taxon>
        <taxon>rosids</taxon>
        <taxon>fabids</taxon>
        <taxon>Rosales</taxon>
        <taxon>Rhamnaceae</taxon>
        <taxon>rhamnoid group</taxon>
        <taxon>Rhamneae</taxon>
        <taxon>Rhamnella</taxon>
    </lineage>
</organism>
<dbReference type="InterPro" id="IPR009057">
    <property type="entry name" value="Homeodomain-like_sf"/>
</dbReference>
<dbReference type="GO" id="GO:0003677">
    <property type="term" value="F:DNA binding"/>
    <property type="evidence" value="ECO:0007669"/>
    <property type="project" value="UniProtKB-KW"/>
</dbReference>
<dbReference type="GO" id="GO:0048731">
    <property type="term" value="P:system development"/>
    <property type="evidence" value="ECO:0007669"/>
    <property type="project" value="UniProtKB-ARBA"/>
</dbReference>
<dbReference type="GO" id="GO:0030154">
    <property type="term" value="P:cell differentiation"/>
    <property type="evidence" value="ECO:0007669"/>
    <property type="project" value="UniProtKB-ARBA"/>
</dbReference>
<keyword evidence="5" id="KW-0804">Transcription</keyword>
<reference evidence="9" key="1">
    <citation type="submission" date="2020-03" db="EMBL/GenBank/DDBJ databases">
        <title>A high-quality chromosome-level genome assembly of a woody plant with both climbing and erect habits, Rhamnella rubrinervis.</title>
        <authorList>
            <person name="Lu Z."/>
            <person name="Yang Y."/>
            <person name="Zhu X."/>
            <person name="Sun Y."/>
        </authorList>
    </citation>
    <scope>NUCLEOTIDE SEQUENCE</scope>
    <source>
        <strain evidence="9">BYM</strain>
        <tissue evidence="9">Leaf</tissue>
    </source>
</reference>
<evidence type="ECO:0000313" key="9">
    <source>
        <dbReference type="EMBL" id="KAF3437038.1"/>
    </source>
</evidence>
<dbReference type="Pfam" id="PF00249">
    <property type="entry name" value="Myb_DNA-binding"/>
    <property type="match status" value="2"/>
</dbReference>
<dbReference type="InterPro" id="IPR015495">
    <property type="entry name" value="Myb_TF_plants"/>
</dbReference>
<evidence type="ECO:0000259" key="8">
    <source>
        <dbReference type="PROSITE" id="PS51294"/>
    </source>
</evidence>
<evidence type="ECO:0000259" key="7">
    <source>
        <dbReference type="PROSITE" id="PS50090"/>
    </source>
</evidence>
<dbReference type="CDD" id="cd00167">
    <property type="entry name" value="SANT"/>
    <property type="match status" value="2"/>
</dbReference>
<keyword evidence="6" id="KW-0539">Nucleus</keyword>
<sequence>MEGGGLNEYKKRLWTVEEDRILMDYISVHGSGKWNRIAKVTGLKRCGKSCRLRWMNYLSPSVKRGDFSEEEDDLIIRLHKLLGNRWSLIAGRVPGRTDNQVKNHWNTHLSKKLGVKKGKSKTRASSRPIFSRELEKNFCVPLESSSDHHQLQATSNVNNIKGTAEANDSDKVIEEGSQNGVWFTGMWEMLRGDNINYETSFCFSSDELNLHTSYLVEPLQECCSFDFVWD</sequence>
<evidence type="ECO:0008006" key="11">
    <source>
        <dbReference type="Google" id="ProtNLM"/>
    </source>
</evidence>
<evidence type="ECO:0000256" key="6">
    <source>
        <dbReference type="ARBA" id="ARBA00023242"/>
    </source>
</evidence>
<evidence type="ECO:0000256" key="5">
    <source>
        <dbReference type="ARBA" id="ARBA00023163"/>
    </source>
</evidence>
<dbReference type="Proteomes" id="UP000796880">
    <property type="component" value="Unassembled WGS sequence"/>
</dbReference>
<feature type="domain" description="HTH myb-type" evidence="8">
    <location>
        <begin position="10"/>
        <end position="58"/>
    </location>
</feature>
<dbReference type="GO" id="GO:0005634">
    <property type="term" value="C:nucleus"/>
    <property type="evidence" value="ECO:0007669"/>
    <property type="project" value="UniProtKB-SubCell"/>
</dbReference>
<protein>
    <recommendedName>
        <fullName evidence="11">Transcription factor WER</fullName>
    </recommendedName>
</protein>
<dbReference type="PANTHER" id="PTHR47999">
    <property type="entry name" value="TRANSCRIPTION FACTOR MYB8-RELATED-RELATED"/>
    <property type="match status" value="1"/>
</dbReference>
<evidence type="ECO:0000256" key="4">
    <source>
        <dbReference type="ARBA" id="ARBA00023125"/>
    </source>
</evidence>
<dbReference type="PROSITE" id="PS51294">
    <property type="entry name" value="HTH_MYB"/>
    <property type="match status" value="2"/>
</dbReference>
<feature type="domain" description="Myb-like" evidence="7">
    <location>
        <begin position="6"/>
        <end position="58"/>
    </location>
</feature>
<accession>A0A8K0GU05</accession>